<dbReference type="FunFam" id="1.10.287.950:FF:000002">
    <property type="entry name" value="Methyl-accepting chemotaxis protein"/>
    <property type="match status" value="1"/>
</dbReference>
<dbReference type="GO" id="GO:0004888">
    <property type="term" value="F:transmembrane signaling receptor activity"/>
    <property type="evidence" value="ECO:0007669"/>
    <property type="project" value="InterPro"/>
</dbReference>
<keyword evidence="7 13" id="KW-1133">Transmembrane helix</keyword>
<evidence type="ECO:0008006" key="19">
    <source>
        <dbReference type="Google" id="ProtNLM"/>
    </source>
</evidence>
<feature type="transmembrane region" description="Helical" evidence="13">
    <location>
        <begin position="346"/>
        <end position="366"/>
    </location>
</feature>
<keyword evidence="3" id="KW-0488">Methylation</keyword>
<evidence type="ECO:0000256" key="7">
    <source>
        <dbReference type="ARBA" id="ARBA00022989"/>
    </source>
</evidence>
<dbReference type="InterPro" id="IPR051310">
    <property type="entry name" value="MCP_chemotaxis"/>
</dbReference>
<dbReference type="GO" id="GO:0005886">
    <property type="term" value="C:plasma membrane"/>
    <property type="evidence" value="ECO:0007669"/>
    <property type="project" value="UniProtKB-SubCell"/>
</dbReference>
<keyword evidence="8 13" id="KW-0472">Membrane</keyword>
<evidence type="ECO:0000256" key="9">
    <source>
        <dbReference type="ARBA" id="ARBA00023224"/>
    </source>
</evidence>
<organism evidence="17 18">
    <name type="scientific">Pandoraea thiooxydans</name>
    <dbReference type="NCBI Taxonomy" id="445709"/>
    <lineage>
        <taxon>Bacteria</taxon>
        <taxon>Pseudomonadati</taxon>
        <taxon>Pseudomonadota</taxon>
        <taxon>Betaproteobacteria</taxon>
        <taxon>Burkholderiales</taxon>
        <taxon>Burkholderiaceae</taxon>
        <taxon>Pandoraea</taxon>
    </lineage>
</organism>
<dbReference type="Pfam" id="PF02203">
    <property type="entry name" value="TarH"/>
    <property type="match status" value="1"/>
</dbReference>
<gene>
    <name evidence="17" type="ORF">ABW99_17270</name>
</gene>
<feature type="domain" description="HAMP" evidence="16">
    <location>
        <begin position="368"/>
        <end position="420"/>
    </location>
</feature>
<dbReference type="PRINTS" id="PR00260">
    <property type="entry name" value="CHEMTRNSDUCR"/>
</dbReference>
<feature type="domain" description="Methyl-accepting transducer" evidence="14">
    <location>
        <begin position="425"/>
        <end position="654"/>
    </location>
</feature>
<protein>
    <recommendedName>
        <fullName evidence="19">Chemotaxis protein</fullName>
    </recommendedName>
</protein>
<dbReference type="InterPro" id="IPR000014">
    <property type="entry name" value="PAS"/>
</dbReference>
<dbReference type="CDD" id="cd06225">
    <property type="entry name" value="HAMP"/>
    <property type="match status" value="1"/>
</dbReference>
<feature type="compositionally biased region" description="Low complexity" evidence="12">
    <location>
        <begin position="723"/>
        <end position="740"/>
    </location>
</feature>
<dbReference type="Gene3D" id="1.10.287.950">
    <property type="entry name" value="Methyl-accepting chemotaxis protein"/>
    <property type="match status" value="1"/>
</dbReference>
<feature type="domain" description="PAS" evidence="15">
    <location>
        <begin position="25"/>
        <end position="76"/>
    </location>
</feature>
<dbReference type="Gene3D" id="3.30.450.20">
    <property type="entry name" value="PAS domain"/>
    <property type="match status" value="1"/>
</dbReference>
<keyword evidence="5" id="KW-0997">Cell inner membrane</keyword>
<evidence type="ECO:0000256" key="8">
    <source>
        <dbReference type="ARBA" id="ARBA00023136"/>
    </source>
</evidence>
<dbReference type="CDD" id="cd11386">
    <property type="entry name" value="MCP_signal"/>
    <property type="match status" value="1"/>
</dbReference>
<dbReference type="STRING" id="445709.ABW99_17270"/>
<dbReference type="Pfam" id="PF00672">
    <property type="entry name" value="HAMP"/>
    <property type="match status" value="1"/>
</dbReference>
<evidence type="ECO:0000256" key="5">
    <source>
        <dbReference type="ARBA" id="ARBA00022519"/>
    </source>
</evidence>
<dbReference type="CDD" id="cd00130">
    <property type="entry name" value="PAS"/>
    <property type="match status" value="1"/>
</dbReference>
<dbReference type="SMART" id="SM00283">
    <property type="entry name" value="MA"/>
    <property type="match status" value="1"/>
</dbReference>
<evidence type="ECO:0000256" key="10">
    <source>
        <dbReference type="ARBA" id="ARBA00029447"/>
    </source>
</evidence>
<evidence type="ECO:0000256" key="2">
    <source>
        <dbReference type="ARBA" id="ARBA00022475"/>
    </source>
</evidence>
<dbReference type="SUPFAM" id="SSF55785">
    <property type="entry name" value="PYP-like sensor domain (PAS domain)"/>
    <property type="match status" value="1"/>
</dbReference>
<keyword evidence="2" id="KW-1003">Cell membrane</keyword>
<evidence type="ECO:0000256" key="4">
    <source>
        <dbReference type="ARBA" id="ARBA00022500"/>
    </source>
</evidence>
<dbReference type="PROSITE" id="PS50112">
    <property type="entry name" value="PAS"/>
    <property type="match status" value="1"/>
</dbReference>
<dbReference type="EMBL" id="CP011568">
    <property type="protein sequence ID" value="ALX34823.1"/>
    <property type="molecule type" value="Genomic_DNA"/>
</dbReference>
<dbReference type="PANTHER" id="PTHR43531">
    <property type="entry name" value="PROTEIN ICFG"/>
    <property type="match status" value="1"/>
</dbReference>
<proteinExistence type="inferred from homology"/>
<feature type="region of interest" description="Disordered" evidence="12">
    <location>
        <begin position="683"/>
        <end position="748"/>
    </location>
</feature>
<dbReference type="InterPro" id="IPR004089">
    <property type="entry name" value="MCPsignal_dom"/>
</dbReference>
<accession>A0A0U4DL01</accession>
<evidence type="ECO:0000256" key="12">
    <source>
        <dbReference type="SAM" id="MobiDB-lite"/>
    </source>
</evidence>
<keyword evidence="4" id="KW-0145">Chemotaxis</keyword>
<dbReference type="AlphaFoldDB" id="A0A0U4DL01"/>
<dbReference type="InterPro" id="IPR013655">
    <property type="entry name" value="PAS_fold_3"/>
</dbReference>
<feature type="compositionally biased region" description="Low complexity" evidence="12">
    <location>
        <begin position="693"/>
        <end position="705"/>
    </location>
</feature>
<reference evidence="18" key="1">
    <citation type="submission" date="2015-06" db="EMBL/GenBank/DDBJ databases">
        <authorList>
            <person name="Hoefler B.C."/>
            <person name="Straight P.D."/>
        </authorList>
    </citation>
    <scope>NUCLEOTIDE SEQUENCE [LARGE SCALE GENOMIC DNA]</scope>
    <source>
        <strain evidence="18">DSM 25325</strain>
    </source>
</reference>
<evidence type="ECO:0000313" key="17">
    <source>
        <dbReference type="EMBL" id="ALX34823.1"/>
    </source>
</evidence>
<evidence type="ECO:0000259" key="14">
    <source>
        <dbReference type="PROSITE" id="PS50111"/>
    </source>
</evidence>
<keyword evidence="18" id="KW-1185">Reference proteome</keyword>
<dbReference type="PANTHER" id="PTHR43531:SF14">
    <property type="entry name" value="METHYL-ACCEPTING CHEMOTAXIS PROTEIN I-RELATED"/>
    <property type="match status" value="1"/>
</dbReference>
<evidence type="ECO:0000256" key="13">
    <source>
        <dbReference type="SAM" id="Phobius"/>
    </source>
</evidence>
<dbReference type="GO" id="GO:0006935">
    <property type="term" value="P:chemotaxis"/>
    <property type="evidence" value="ECO:0007669"/>
    <property type="project" value="UniProtKB-KW"/>
</dbReference>
<sequence>MRNNQPVTDNEYVISETDYLISRTDLKGRITYANPSFIEVSGFSKEELIGAPHNIVRHPDMPSEAFDDLWKSLKAGQTWTGLVKNRRKNGDFYWVLATVNPTLENGKVVGYTSLRLKPRAGEVEAATAAYAKFRAGRARGLRIRQGQLQRTGPRGWIRLLKLTSISARLTGMIVTGALLLLAVGGLGLFGMQASNQKLASVYHGSMVPVGLLNTIGAKLDRNAVLMSTAISNPNFNVQKDNADEIVQNNSDIDQLWAQFAPTVSSDLKPEADRFNVIRKRFNQDGVLKLVAALRSASPQSEQLYTQAVQPAYGPLRDELNSLVRLELTQADYLDGQAQRQFRLTRAIMLGGVLAGVVLLVLLGTILRRSIVKPLAQALDASKQIATGNLLVSIASQRRDEVGRLLFGMGAMKNSLLNIVSDVRGGIDAIDTAAREISAGNTDLSARTEQQAASLEETASSMEELTATVKQNADNAKQASQLAVNASEIAGRGGVVVGEVVDTMHGISGSSKKIVDIISVIESIAFQTNILALNAAVEAARAGEQGRGFAVVAGEVRTLAQRSAAAAKEIKELIEDSVGKVESGSQLVERAGQTMEEIVQAVKRVTDIMGEISAASAEQSSGIEQVNKAVTQMDEVTQQNAALVEQAAAAAGSLEEQAHRLKGAVSVFMIGSAGDIAQAHAIKKASDAHPTEPASAAVANEAAGAADPRKAVEYPARARGARPGRGAAASPAAKPARAEAQPAHDEARVLPMSAHRANAPRIVKSAASVPAGDEWEEF</sequence>
<dbReference type="SUPFAM" id="SSF58104">
    <property type="entry name" value="Methyl-accepting chemotaxis protein (MCP) signaling domain"/>
    <property type="match status" value="1"/>
</dbReference>
<evidence type="ECO:0000259" key="15">
    <source>
        <dbReference type="PROSITE" id="PS50112"/>
    </source>
</evidence>
<dbReference type="SMART" id="SM00304">
    <property type="entry name" value="HAMP"/>
    <property type="match status" value="1"/>
</dbReference>
<dbReference type="RefSeq" id="WP_052892754.1">
    <property type="nucleotide sequence ID" value="NZ_CP011568.3"/>
</dbReference>
<dbReference type="Pfam" id="PF08447">
    <property type="entry name" value="PAS_3"/>
    <property type="match status" value="1"/>
</dbReference>
<name>A0A0U4DL01_9BURK</name>
<keyword evidence="9 11" id="KW-0807">Transducer</keyword>
<dbReference type="Pfam" id="PF00015">
    <property type="entry name" value="MCPsignal"/>
    <property type="match status" value="1"/>
</dbReference>
<evidence type="ECO:0000259" key="16">
    <source>
        <dbReference type="PROSITE" id="PS50885"/>
    </source>
</evidence>
<comment type="subcellular location">
    <subcellularLocation>
        <location evidence="1">Cell inner membrane</location>
        <topology evidence="1">Multi-pass membrane protein</topology>
    </subcellularLocation>
</comment>
<evidence type="ECO:0000256" key="6">
    <source>
        <dbReference type="ARBA" id="ARBA00022692"/>
    </source>
</evidence>
<dbReference type="KEGG" id="ptx:ABW99_17270"/>
<dbReference type="NCBIfam" id="TIGR00229">
    <property type="entry name" value="sensory_box"/>
    <property type="match status" value="1"/>
</dbReference>
<evidence type="ECO:0000256" key="11">
    <source>
        <dbReference type="PROSITE-ProRule" id="PRU00284"/>
    </source>
</evidence>
<dbReference type="InterPro" id="IPR035965">
    <property type="entry name" value="PAS-like_dom_sf"/>
</dbReference>
<dbReference type="Proteomes" id="UP000036700">
    <property type="component" value="Chromosome"/>
</dbReference>
<dbReference type="GO" id="GO:0007165">
    <property type="term" value="P:signal transduction"/>
    <property type="evidence" value="ECO:0007669"/>
    <property type="project" value="UniProtKB-KW"/>
</dbReference>
<dbReference type="InterPro" id="IPR004090">
    <property type="entry name" value="Chemotax_Me-accpt_rcpt"/>
</dbReference>
<evidence type="ECO:0000256" key="1">
    <source>
        <dbReference type="ARBA" id="ARBA00004429"/>
    </source>
</evidence>
<dbReference type="PROSITE" id="PS50111">
    <property type="entry name" value="CHEMOTAXIS_TRANSDUC_2"/>
    <property type="match status" value="1"/>
</dbReference>
<feature type="transmembrane region" description="Helical" evidence="13">
    <location>
        <begin position="169"/>
        <end position="189"/>
    </location>
</feature>
<dbReference type="SMART" id="SM00091">
    <property type="entry name" value="PAS"/>
    <property type="match status" value="1"/>
</dbReference>
<dbReference type="PROSITE" id="PS50885">
    <property type="entry name" value="HAMP"/>
    <property type="match status" value="1"/>
</dbReference>
<dbReference type="OrthoDB" id="5298208at2"/>
<evidence type="ECO:0000313" key="18">
    <source>
        <dbReference type="Proteomes" id="UP000036700"/>
    </source>
</evidence>
<comment type="similarity">
    <text evidence="10">Belongs to the methyl-accepting chemotaxis (MCP) protein family.</text>
</comment>
<dbReference type="InterPro" id="IPR003122">
    <property type="entry name" value="Tar_rcpt_lig-bd"/>
</dbReference>
<keyword evidence="6 13" id="KW-0812">Transmembrane</keyword>
<evidence type="ECO:0000256" key="3">
    <source>
        <dbReference type="ARBA" id="ARBA00022481"/>
    </source>
</evidence>
<dbReference type="InterPro" id="IPR003660">
    <property type="entry name" value="HAMP_dom"/>
</dbReference>